<keyword evidence="6" id="KW-0769">Symport</keyword>
<dbReference type="GO" id="GO:0015649">
    <property type="term" value="F:2-keto-3-deoxygluconate:proton symporter activity"/>
    <property type="evidence" value="ECO:0007669"/>
    <property type="project" value="InterPro"/>
</dbReference>
<dbReference type="AlphaFoldDB" id="A0A8J7GHC9"/>
<feature type="transmembrane region" description="Helical" evidence="9">
    <location>
        <begin position="58"/>
        <end position="80"/>
    </location>
</feature>
<name>A0A8J7GHC9_9ACTN</name>
<feature type="transmembrane region" description="Helical" evidence="9">
    <location>
        <begin position="20"/>
        <end position="38"/>
    </location>
</feature>
<evidence type="ECO:0000256" key="1">
    <source>
        <dbReference type="ARBA" id="ARBA00006430"/>
    </source>
</evidence>
<feature type="transmembrane region" description="Helical" evidence="9">
    <location>
        <begin position="150"/>
        <end position="173"/>
    </location>
</feature>
<comment type="caution">
    <text evidence="10">The sequence shown here is derived from an EMBL/GenBank/DDBJ whole genome shotgun (WGS) entry which is preliminary data.</text>
</comment>
<accession>A0A8J7GHC9</accession>
<feature type="transmembrane region" description="Helical" evidence="9">
    <location>
        <begin position="209"/>
        <end position="228"/>
    </location>
</feature>
<dbReference type="InterPro" id="IPR004684">
    <property type="entry name" value="2keto-3dGluconate_permease"/>
</dbReference>
<evidence type="ECO:0000256" key="7">
    <source>
        <dbReference type="ARBA" id="ARBA00022989"/>
    </source>
</evidence>
<gene>
    <name evidence="10" type="ORF">IW245_002477</name>
</gene>
<dbReference type="EMBL" id="JADOUF010000001">
    <property type="protein sequence ID" value="MBG6136283.1"/>
    <property type="molecule type" value="Genomic_DNA"/>
</dbReference>
<proteinExistence type="inferred from homology"/>
<dbReference type="Pfam" id="PF03812">
    <property type="entry name" value="KdgT"/>
    <property type="match status" value="1"/>
</dbReference>
<evidence type="ECO:0000256" key="2">
    <source>
        <dbReference type="ARBA" id="ARBA00022448"/>
    </source>
</evidence>
<keyword evidence="7 9" id="KW-1133">Transmembrane helix</keyword>
<dbReference type="RefSeq" id="WP_197003280.1">
    <property type="nucleotide sequence ID" value="NZ_BONS01000036.1"/>
</dbReference>
<keyword evidence="8 9" id="KW-0472">Membrane</keyword>
<sequence>MIVAPAPQKPSRERAPAARFTRWILALPGLSVLLPMVLGADMGSAIGGRQEVALLSDLLAHTPLPAIGALLFVIGAQVPVRDLGALAARTGTILAAATALPALLVLGYGWAWGPRGLLGVPLLTVASSGMSISNNVWVGIVRKIGAPADVAAGCVAAVASSGPLVPLLVLAVWRRHATSAPWTLALGAVLLLGGGVLTGVILPACKAPLARLTTPLLVAMSVAMGWAIPLQALARAAPRGIVVAVTSGLVTGGTAALLWTRLGHGPAAIGWAAAAPAGVSVTVPTMIAIADPYWSQWAPTATAQTAAAVLAGIILTTFLGTVARPRPHDGSRTWTPS</sequence>
<feature type="transmembrane region" description="Helical" evidence="9">
    <location>
        <begin position="267"/>
        <end position="289"/>
    </location>
</feature>
<comment type="similarity">
    <text evidence="1">Belongs to the KdgT transporter family.</text>
</comment>
<keyword evidence="11" id="KW-1185">Reference proteome</keyword>
<keyword evidence="4" id="KW-0762">Sugar transport</keyword>
<feature type="transmembrane region" description="Helical" evidence="9">
    <location>
        <begin position="179"/>
        <end position="202"/>
    </location>
</feature>
<evidence type="ECO:0000313" key="11">
    <source>
        <dbReference type="Proteomes" id="UP000622552"/>
    </source>
</evidence>
<keyword evidence="2" id="KW-0813">Transport</keyword>
<evidence type="ECO:0000256" key="4">
    <source>
        <dbReference type="ARBA" id="ARBA00022597"/>
    </source>
</evidence>
<protein>
    <submittedName>
        <fullName evidence="10">2-keto-3-deoxygluconate permease</fullName>
    </submittedName>
</protein>
<dbReference type="GO" id="GO:0016020">
    <property type="term" value="C:membrane"/>
    <property type="evidence" value="ECO:0007669"/>
    <property type="project" value="InterPro"/>
</dbReference>
<organism evidence="10 11">
    <name type="scientific">Longispora fulva</name>
    <dbReference type="NCBI Taxonomy" id="619741"/>
    <lineage>
        <taxon>Bacteria</taxon>
        <taxon>Bacillati</taxon>
        <taxon>Actinomycetota</taxon>
        <taxon>Actinomycetes</taxon>
        <taxon>Micromonosporales</taxon>
        <taxon>Micromonosporaceae</taxon>
        <taxon>Longispora</taxon>
    </lineage>
</organism>
<feature type="transmembrane region" description="Helical" evidence="9">
    <location>
        <begin position="92"/>
        <end position="111"/>
    </location>
</feature>
<keyword evidence="5 9" id="KW-0812">Transmembrane</keyword>
<evidence type="ECO:0000256" key="8">
    <source>
        <dbReference type="ARBA" id="ARBA00023136"/>
    </source>
</evidence>
<evidence type="ECO:0000256" key="3">
    <source>
        <dbReference type="ARBA" id="ARBA00022475"/>
    </source>
</evidence>
<evidence type="ECO:0000256" key="6">
    <source>
        <dbReference type="ARBA" id="ARBA00022847"/>
    </source>
</evidence>
<feature type="transmembrane region" description="Helical" evidence="9">
    <location>
        <begin position="240"/>
        <end position="260"/>
    </location>
</feature>
<evidence type="ECO:0000313" key="10">
    <source>
        <dbReference type="EMBL" id="MBG6136283.1"/>
    </source>
</evidence>
<feature type="transmembrane region" description="Helical" evidence="9">
    <location>
        <begin position="301"/>
        <end position="323"/>
    </location>
</feature>
<evidence type="ECO:0000256" key="9">
    <source>
        <dbReference type="SAM" id="Phobius"/>
    </source>
</evidence>
<dbReference type="Proteomes" id="UP000622552">
    <property type="component" value="Unassembled WGS sequence"/>
</dbReference>
<reference evidence="10" key="1">
    <citation type="submission" date="2020-11" db="EMBL/GenBank/DDBJ databases">
        <title>Sequencing the genomes of 1000 actinobacteria strains.</title>
        <authorList>
            <person name="Klenk H.-P."/>
        </authorList>
    </citation>
    <scope>NUCLEOTIDE SEQUENCE</scope>
    <source>
        <strain evidence="10">DSM 45356</strain>
    </source>
</reference>
<keyword evidence="3" id="KW-1003">Cell membrane</keyword>
<evidence type="ECO:0000256" key="5">
    <source>
        <dbReference type="ARBA" id="ARBA00022692"/>
    </source>
</evidence>
<feature type="transmembrane region" description="Helical" evidence="9">
    <location>
        <begin position="117"/>
        <end position="138"/>
    </location>
</feature>